<feature type="region of interest" description="Disordered" evidence="1">
    <location>
        <begin position="268"/>
        <end position="332"/>
    </location>
</feature>
<dbReference type="Proteomes" id="UP000308768">
    <property type="component" value="Unassembled WGS sequence"/>
</dbReference>
<name>A0A4U0Y0U4_9PEZI</name>
<feature type="compositionally biased region" description="Basic and acidic residues" evidence="1">
    <location>
        <begin position="293"/>
        <end position="308"/>
    </location>
</feature>
<keyword evidence="3" id="KW-1185">Reference proteome</keyword>
<gene>
    <name evidence="2" type="ORF">B0A49_01257</name>
</gene>
<feature type="compositionally biased region" description="Basic and acidic residues" evidence="1">
    <location>
        <begin position="320"/>
        <end position="329"/>
    </location>
</feature>
<feature type="region of interest" description="Disordered" evidence="1">
    <location>
        <begin position="231"/>
        <end position="255"/>
    </location>
</feature>
<dbReference type="AlphaFoldDB" id="A0A4U0Y0U4"/>
<dbReference type="EMBL" id="NAJN01000019">
    <property type="protein sequence ID" value="TKA81623.1"/>
    <property type="molecule type" value="Genomic_DNA"/>
</dbReference>
<feature type="region of interest" description="Disordered" evidence="1">
    <location>
        <begin position="188"/>
        <end position="214"/>
    </location>
</feature>
<evidence type="ECO:0000256" key="1">
    <source>
        <dbReference type="SAM" id="MobiDB-lite"/>
    </source>
</evidence>
<proteinExistence type="predicted"/>
<reference evidence="2 3" key="1">
    <citation type="submission" date="2017-03" db="EMBL/GenBank/DDBJ databases">
        <title>Genomes of endolithic fungi from Antarctica.</title>
        <authorList>
            <person name="Coleine C."/>
            <person name="Masonjones S."/>
            <person name="Stajich J.E."/>
        </authorList>
    </citation>
    <scope>NUCLEOTIDE SEQUENCE [LARGE SCALE GENOMIC DNA]</scope>
    <source>
        <strain evidence="2 3">CCFEE 5187</strain>
    </source>
</reference>
<organism evidence="2 3">
    <name type="scientific">Cryomyces minteri</name>
    <dbReference type="NCBI Taxonomy" id="331657"/>
    <lineage>
        <taxon>Eukaryota</taxon>
        <taxon>Fungi</taxon>
        <taxon>Dikarya</taxon>
        <taxon>Ascomycota</taxon>
        <taxon>Pezizomycotina</taxon>
        <taxon>Dothideomycetes</taxon>
        <taxon>Dothideomycetes incertae sedis</taxon>
        <taxon>Cryomyces</taxon>
    </lineage>
</organism>
<evidence type="ECO:0000313" key="2">
    <source>
        <dbReference type="EMBL" id="TKA81623.1"/>
    </source>
</evidence>
<comment type="caution">
    <text evidence="2">The sequence shown here is derived from an EMBL/GenBank/DDBJ whole genome shotgun (WGS) entry which is preliminary data.</text>
</comment>
<accession>A0A4U0Y0U4</accession>
<protein>
    <submittedName>
        <fullName evidence="2">Uncharacterized protein</fullName>
    </submittedName>
</protein>
<feature type="compositionally biased region" description="Polar residues" evidence="1">
    <location>
        <begin position="231"/>
        <end position="242"/>
    </location>
</feature>
<evidence type="ECO:0000313" key="3">
    <source>
        <dbReference type="Proteomes" id="UP000308768"/>
    </source>
</evidence>
<sequence length="438" mass="48777">MELHIFYNPRPDDLSLVELAERFRDANDPILKPYDIEAGAGETDTSEFDVEHCGPPVNEGYAAARRHKIRVLRERGFTDSQIEIESDITYPGDSSVAYDQFQQPQKAYRNRDKVENIVHQQGEASSGGRASRPPLESHVPLQKALGLGIELQPVRSNVRMPSPLKFDPHKPAAIGQQVLRTHNTQPTIRIQLPPSPESRKRGRIGLTPPPSPYPRAITKPSKFDDHFLLPQTTYQPEPSQPSRLARPDQELDGGVSDITMQTSLSQVDFPTESDATAAEDCVGGAGETDLTDDPWREEGERNRTRGGDGGHVFNGVDDSSSNRDEESVVHRYSSRVHNVRASTARKGTNQDSICDLALQNDCHWFPTLPATPAKLHCDSEFGNIFRRRTNPGEPIESIIGYSHSPDLRNLSLVSVRAFNRAIPLLVKMVELVDCRTDD</sequence>